<dbReference type="InterPro" id="IPR006640">
    <property type="entry name" value="SprT-like_domain"/>
</dbReference>
<evidence type="ECO:0000256" key="1">
    <source>
        <dbReference type="ARBA" id="ARBA00022490"/>
    </source>
</evidence>
<evidence type="ECO:0000256" key="4">
    <source>
        <dbReference type="HAMAP-Rule" id="MF_00745"/>
    </source>
</evidence>
<keyword evidence="1 4" id="KW-0963">Cytoplasm</keyword>
<dbReference type="GO" id="GO:0006950">
    <property type="term" value="P:response to stress"/>
    <property type="evidence" value="ECO:0007669"/>
    <property type="project" value="UniProtKB-ARBA"/>
</dbReference>
<feature type="binding site" evidence="4">
    <location>
        <position position="67"/>
    </location>
    <ligand>
        <name>Zn(2+)</name>
        <dbReference type="ChEBI" id="CHEBI:29105"/>
    </ligand>
</feature>
<dbReference type="EMBL" id="BJYL01000066">
    <property type="protein sequence ID" value="GEN85204.1"/>
    <property type="molecule type" value="Genomic_DNA"/>
</dbReference>
<reference evidence="6 7" key="1">
    <citation type="submission" date="2019-07" db="EMBL/GenBank/DDBJ databases">
        <title>Whole genome shotgun sequence of Sporosarcina luteola NBRC 105378.</title>
        <authorList>
            <person name="Hosoyama A."/>
            <person name="Uohara A."/>
            <person name="Ohji S."/>
            <person name="Ichikawa N."/>
        </authorList>
    </citation>
    <scope>NUCLEOTIDE SEQUENCE [LARGE SCALE GENOMIC DNA]</scope>
    <source>
        <strain evidence="6 7">NBRC 105378</strain>
    </source>
</reference>
<gene>
    <name evidence="6" type="ORF">SLU01_35160</name>
</gene>
<dbReference type="InterPro" id="IPR023524">
    <property type="entry name" value="Uncharacterised_SprT-like"/>
</dbReference>
<proteinExistence type="inferred from homology"/>
<comment type="caution">
    <text evidence="6">The sequence shown here is derived from an EMBL/GenBank/DDBJ whole genome shotgun (WGS) entry which is preliminary data.</text>
</comment>
<keyword evidence="7" id="KW-1185">Reference proteome</keyword>
<keyword evidence="2 4" id="KW-0479">Metal-binding</keyword>
<evidence type="ECO:0000313" key="6">
    <source>
        <dbReference type="EMBL" id="GEN85204.1"/>
    </source>
</evidence>
<protein>
    <recommendedName>
        <fullName evidence="4">Protein SprT-like</fullName>
    </recommendedName>
</protein>
<name>A0A511ZCM8_9BACL</name>
<keyword evidence="3 4" id="KW-0862">Zinc</keyword>
<feature type="domain" description="SprT-like" evidence="5">
    <location>
        <begin position="4"/>
        <end position="149"/>
    </location>
</feature>
<comment type="cofactor">
    <cofactor evidence="4">
        <name>Zn(2+)</name>
        <dbReference type="ChEBI" id="CHEBI:29105"/>
    </cofactor>
    <text evidence="4">Binds 1 zinc ion.</text>
</comment>
<accession>A0A511ZCM8</accession>
<evidence type="ECO:0000259" key="5">
    <source>
        <dbReference type="SMART" id="SM00731"/>
    </source>
</evidence>
<organism evidence="6 7">
    <name type="scientific">Sporosarcina luteola</name>
    <dbReference type="NCBI Taxonomy" id="582850"/>
    <lineage>
        <taxon>Bacteria</taxon>
        <taxon>Bacillati</taxon>
        <taxon>Bacillota</taxon>
        <taxon>Bacilli</taxon>
        <taxon>Bacillales</taxon>
        <taxon>Caryophanaceae</taxon>
        <taxon>Sporosarcina</taxon>
    </lineage>
</organism>
<evidence type="ECO:0000256" key="2">
    <source>
        <dbReference type="ARBA" id="ARBA00022723"/>
    </source>
</evidence>
<evidence type="ECO:0000313" key="7">
    <source>
        <dbReference type="Proteomes" id="UP000321901"/>
    </source>
</evidence>
<dbReference type="Pfam" id="PF10263">
    <property type="entry name" value="SprT-like"/>
    <property type="match status" value="1"/>
</dbReference>
<dbReference type="HAMAP" id="MF_00745">
    <property type="entry name" value="SprT_like"/>
    <property type="match status" value="1"/>
</dbReference>
<dbReference type="GO" id="GO:0008270">
    <property type="term" value="F:zinc ion binding"/>
    <property type="evidence" value="ECO:0007669"/>
    <property type="project" value="UniProtKB-UniRule"/>
</dbReference>
<comment type="similarity">
    <text evidence="4">Belongs to the SprT family.</text>
</comment>
<evidence type="ECO:0000256" key="3">
    <source>
        <dbReference type="ARBA" id="ARBA00022833"/>
    </source>
</evidence>
<dbReference type="SMART" id="SM00731">
    <property type="entry name" value="SprT"/>
    <property type="match status" value="1"/>
</dbReference>
<dbReference type="GO" id="GO:0005737">
    <property type="term" value="C:cytoplasm"/>
    <property type="evidence" value="ECO:0007669"/>
    <property type="project" value="UniProtKB-SubCell"/>
</dbReference>
<dbReference type="NCBIfam" id="NF003339">
    <property type="entry name" value="PRK04351.1"/>
    <property type="match status" value="1"/>
</dbReference>
<sequence length="151" mass="17681">MERQELQQLVERLSIGYFKKPFRHEASFNARLRTTGGRYKLQDGSIEINPAVLERYDMDELAGIIKHELCHYHLHQEGKGYRHGDADFKDLLKATGSPRYCKPLATKADKPKKIHLYKCKACGLEYRRQRRMDVRKYRCGKCHGEIISIQS</sequence>
<dbReference type="RefSeq" id="WP_147060778.1">
    <property type="nucleotide sequence ID" value="NZ_BJYL01000066.1"/>
</dbReference>
<dbReference type="OrthoDB" id="9799909at2"/>
<feature type="active site" evidence="4">
    <location>
        <position position="68"/>
    </location>
</feature>
<feature type="binding site" evidence="4">
    <location>
        <position position="71"/>
    </location>
    <ligand>
        <name>Zn(2+)</name>
        <dbReference type="ChEBI" id="CHEBI:29105"/>
    </ligand>
</feature>
<dbReference type="Gene3D" id="3.30.2010.10">
    <property type="entry name" value="Metalloproteases ('zincins'), catalytic domain"/>
    <property type="match status" value="1"/>
</dbReference>
<dbReference type="AlphaFoldDB" id="A0A511ZCM8"/>
<dbReference type="Proteomes" id="UP000321901">
    <property type="component" value="Unassembled WGS sequence"/>
</dbReference>
<comment type="subcellular location">
    <subcellularLocation>
        <location evidence="4">Cytoplasm</location>
    </subcellularLocation>
</comment>